<dbReference type="RefSeq" id="XP_065661470.1">
    <property type="nucleotide sequence ID" value="XM_065805398.1"/>
</dbReference>
<evidence type="ECO:0000256" key="2">
    <source>
        <dbReference type="SAM" id="MobiDB-lite"/>
    </source>
</evidence>
<proteinExistence type="predicted"/>
<dbReference type="InterPro" id="IPR032675">
    <property type="entry name" value="LRR_dom_sf"/>
</dbReference>
<reference evidence="5 6" key="1">
    <citation type="submission" date="2025-05" db="UniProtKB">
        <authorList>
            <consortium name="RefSeq"/>
        </authorList>
    </citation>
    <scope>IDENTIFICATION</scope>
</reference>
<dbReference type="SUPFAM" id="SSF81383">
    <property type="entry name" value="F-box domain"/>
    <property type="match status" value="1"/>
</dbReference>
<dbReference type="Gene3D" id="3.80.10.10">
    <property type="entry name" value="Ribonuclease Inhibitor"/>
    <property type="match status" value="1"/>
</dbReference>
<dbReference type="Proteomes" id="UP001652625">
    <property type="component" value="Chromosome 09"/>
</dbReference>
<dbReference type="PANTHER" id="PTHR13318">
    <property type="entry name" value="PARTNER OF PAIRED, ISOFORM B-RELATED"/>
    <property type="match status" value="1"/>
</dbReference>
<keyword evidence="1" id="KW-0833">Ubl conjugation pathway</keyword>
<keyword evidence="4" id="KW-1185">Reference proteome</keyword>
<organism evidence="4 6">
    <name type="scientific">Hydra vulgaris</name>
    <name type="common">Hydra</name>
    <name type="synonym">Hydra attenuata</name>
    <dbReference type="NCBI Taxonomy" id="6087"/>
    <lineage>
        <taxon>Eukaryota</taxon>
        <taxon>Metazoa</taxon>
        <taxon>Cnidaria</taxon>
        <taxon>Hydrozoa</taxon>
        <taxon>Hydroidolina</taxon>
        <taxon>Anthoathecata</taxon>
        <taxon>Aplanulata</taxon>
        <taxon>Hydridae</taxon>
        <taxon>Hydra</taxon>
    </lineage>
</organism>
<dbReference type="RefSeq" id="XP_065661469.1">
    <property type="nucleotide sequence ID" value="XM_065805397.1"/>
</dbReference>
<dbReference type="InterPro" id="IPR036047">
    <property type="entry name" value="F-box-like_dom_sf"/>
</dbReference>
<evidence type="ECO:0000313" key="4">
    <source>
        <dbReference type="Proteomes" id="UP001652625"/>
    </source>
</evidence>
<dbReference type="PANTHER" id="PTHR13318:SF265">
    <property type="entry name" value="F-BOX DOMAIN-CONTAINING PROTEIN"/>
    <property type="match status" value="1"/>
</dbReference>
<evidence type="ECO:0000256" key="1">
    <source>
        <dbReference type="ARBA" id="ARBA00022786"/>
    </source>
</evidence>
<dbReference type="SUPFAM" id="SSF52047">
    <property type="entry name" value="RNI-like"/>
    <property type="match status" value="1"/>
</dbReference>
<evidence type="ECO:0000313" key="7">
    <source>
        <dbReference type="RefSeq" id="XP_065661470.1"/>
    </source>
</evidence>
<evidence type="ECO:0000259" key="3">
    <source>
        <dbReference type="Pfam" id="PF12937"/>
    </source>
</evidence>
<feature type="compositionally biased region" description="Basic residues" evidence="2">
    <location>
        <begin position="49"/>
        <end position="64"/>
    </location>
</feature>
<feature type="domain" description="F-box" evidence="3">
    <location>
        <begin position="83"/>
        <end position="136"/>
    </location>
</feature>
<evidence type="ECO:0000313" key="5">
    <source>
        <dbReference type="RefSeq" id="XP_065661468.1"/>
    </source>
</evidence>
<dbReference type="RefSeq" id="XP_065661468.1">
    <property type="nucleotide sequence ID" value="XM_065805396.1"/>
</dbReference>
<sequence>MSTKIKAYKLLYINDRELSSDTDDTDYEIGKCYDERVFKKSKLKRKITKHHKSTTLAVRKKSSRHNNDKKGNSDNNYPIEDTWSVLPTEILSYVFRLLTLLPSDVPNVRLVIRCALVCKHWCEVVKQPFTWKTADLSFMGGSKEATDNNIINLVKTQFSELKELNLSGWIDITDKGLIAVSKYCKKLQSLNISFCQRKEISKVSENSLLALADKCPLKKINFSNLRVAKNYSKAMKNFLELSGINLTHINLSQNIALGSSLLTSVCRCCTSLKSLDLSNTSVRCVSFSNLQDSCQLLEELYLSNLNLEPKPFKHQDAQGFPALKACSLAVQSFPGWLTDNLLLGITKNAENLTHLDIRGNSQVTKKGFFLCTTKLEKLYISGCEVSSDISELVFQRWSHSLLYLDLSKIKPSQESMTDIVNCVLKCSKLTHLDLTGTSVFDVHIQHVLKSLPSLCVLDLTSCRSLSRGIKRLHSNEQLGILSEKLKNL</sequence>
<protein>
    <submittedName>
        <fullName evidence="5 6">F-box/LRR-repeat protein 6</fullName>
    </submittedName>
</protein>
<dbReference type="InterPro" id="IPR001810">
    <property type="entry name" value="F-box_dom"/>
</dbReference>
<feature type="region of interest" description="Disordered" evidence="2">
    <location>
        <begin position="49"/>
        <end position="75"/>
    </location>
</feature>
<dbReference type="InterPro" id="IPR006553">
    <property type="entry name" value="Leu-rich_rpt_Cys-con_subtyp"/>
</dbReference>
<dbReference type="Gene3D" id="1.20.1280.50">
    <property type="match status" value="1"/>
</dbReference>
<dbReference type="Pfam" id="PF12937">
    <property type="entry name" value="F-box-like"/>
    <property type="match status" value="1"/>
</dbReference>
<evidence type="ECO:0000313" key="6">
    <source>
        <dbReference type="RefSeq" id="XP_065661469.1"/>
    </source>
</evidence>
<dbReference type="GeneID" id="100208508"/>
<dbReference type="SMART" id="SM00367">
    <property type="entry name" value="LRR_CC"/>
    <property type="match status" value="6"/>
</dbReference>
<gene>
    <name evidence="5 6 7" type="primary">LOC100208508</name>
</gene>
<name>A0ABM4CI99_HYDVU</name>
<accession>A0ABM4CI99</accession>